<reference evidence="3 4" key="1">
    <citation type="submission" date="2019-03" db="EMBL/GenBank/DDBJ databases">
        <title>Draft genome sequences of novel Actinobacteria.</title>
        <authorList>
            <person name="Sahin N."/>
            <person name="Ay H."/>
            <person name="Saygin H."/>
        </authorList>
    </citation>
    <scope>NUCLEOTIDE SEQUENCE [LARGE SCALE GENOMIC DNA]</scope>
    <source>
        <strain evidence="3 4">5K138</strain>
    </source>
</reference>
<evidence type="ECO:0000313" key="4">
    <source>
        <dbReference type="Proteomes" id="UP000294739"/>
    </source>
</evidence>
<dbReference type="SUPFAM" id="SSF51569">
    <property type="entry name" value="Aldolase"/>
    <property type="match status" value="1"/>
</dbReference>
<feature type="binding site" evidence="2">
    <location>
        <position position="105"/>
    </location>
    <ligand>
        <name>Zn(2+)</name>
        <dbReference type="ChEBI" id="CHEBI:29105"/>
        <label>2</label>
    </ligand>
</feature>
<dbReference type="InterPro" id="IPR000771">
    <property type="entry name" value="FBA_II"/>
</dbReference>
<keyword evidence="2" id="KW-0862">Zinc</keyword>
<dbReference type="OrthoDB" id="9803995at2"/>
<proteinExistence type="predicted"/>
<feature type="binding site" evidence="2">
    <location>
        <position position="177"/>
    </location>
    <ligand>
        <name>Zn(2+)</name>
        <dbReference type="ChEBI" id="CHEBI:29105"/>
        <label>1</label>
        <note>catalytic</note>
    </ligand>
</feature>
<dbReference type="EMBL" id="SMKZ01000014">
    <property type="protein sequence ID" value="TDE10366.1"/>
    <property type="molecule type" value="Genomic_DNA"/>
</dbReference>
<dbReference type="AlphaFoldDB" id="A0A4R5D9V5"/>
<dbReference type="PANTHER" id="PTHR30304">
    <property type="entry name" value="D-TAGATOSE-1,6-BISPHOSPHATE ALDOLASE"/>
    <property type="match status" value="1"/>
</dbReference>
<name>A0A4R5D9V5_9ACTN</name>
<feature type="binding site" evidence="2">
    <location>
        <position position="135"/>
    </location>
    <ligand>
        <name>Zn(2+)</name>
        <dbReference type="ChEBI" id="CHEBI:29105"/>
        <label>2</label>
    </ligand>
</feature>
<comment type="caution">
    <text evidence="3">The sequence shown here is derived from an EMBL/GenBank/DDBJ whole genome shotgun (WGS) entry which is preliminary data.</text>
</comment>
<dbReference type="Gene3D" id="3.20.20.70">
    <property type="entry name" value="Aldolase class I"/>
    <property type="match status" value="1"/>
</dbReference>
<evidence type="ECO:0000256" key="2">
    <source>
        <dbReference type="PIRSR" id="PIRSR001359-3"/>
    </source>
</evidence>
<organism evidence="3 4">
    <name type="scientific">Jiangella asiatica</name>
    <dbReference type="NCBI Taxonomy" id="2530372"/>
    <lineage>
        <taxon>Bacteria</taxon>
        <taxon>Bacillati</taxon>
        <taxon>Actinomycetota</taxon>
        <taxon>Actinomycetes</taxon>
        <taxon>Jiangellales</taxon>
        <taxon>Jiangellaceae</taxon>
        <taxon>Jiangella</taxon>
    </lineage>
</organism>
<dbReference type="InterPro" id="IPR013785">
    <property type="entry name" value="Aldolase_TIM"/>
</dbReference>
<gene>
    <name evidence="3" type="ORF">E1269_11740</name>
</gene>
<dbReference type="GO" id="GO:0016832">
    <property type="term" value="F:aldehyde-lyase activity"/>
    <property type="evidence" value="ECO:0007669"/>
    <property type="project" value="InterPro"/>
</dbReference>
<dbReference type="PANTHER" id="PTHR30304:SF0">
    <property type="entry name" value="D-TAGATOSE-1,6-BISPHOSPHATE ALDOLASE SUBUNIT GATY-RELATED"/>
    <property type="match status" value="1"/>
</dbReference>
<dbReference type="PIRSF" id="PIRSF001359">
    <property type="entry name" value="F_bP_aldolase_II"/>
    <property type="match status" value="1"/>
</dbReference>
<keyword evidence="2" id="KW-0479">Metal-binding</keyword>
<dbReference type="GO" id="GO:0005975">
    <property type="term" value="P:carbohydrate metabolic process"/>
    <property type="evidence" value="ECO:0007669"/>
    <property type="project" value="InterPro"/>
</dbReference>
<dbReference type="Pfam" id="PF01116">
    <property type="entry name" value="F_bP_aldolase"/>
    <property type="match status" value="1"/>
</dbReference>
<feature type="active site" description="Proton donor" evidence="1">
    <location>
        <position position="83"/>
    </location>
</feature>
<comment type="cofactor">
    <cofactor evidence="2">
        <name>Zn(2+)</name>
        <dbReference type="ChEBI" id="CHEBI:29105"/>
    </cofactor>
    <text evidence="2">Binds 2 Zn(2+) ions per subunit. One is catalytic and the other provides a structural contribution.</text>
</comment>
<sequence>MTLTPITELLDYALARDGGVGAFNVILLEHAEALVAGAELAQAPVVLQISQNCVRYHRALEPIALATLAVARAARVPVCVHLDHAEDADLVDEAVELGITSVMFDASKLDYDDNVATTRAVVEHCHARGVAVEAELGEVGGKDGVHAPGARTIPAEAAAFAAATGVDSLAVAVGTSHAMRTRDAVVDHALIADLRAAVPVPLVLHGSSGVPDAELTKAVANGITKVNIATHLNGVFTAEIRRRLDEDTALTDPRRYVAAGRDAVAHETARLLGVLRAASG</sequence>
<feature type="binding site" evidence="2">
    <location>
        <position position="205"/>
    </location>
    <ligand>
        <name>Zn(2+)</name>
        <dbReference type="ChEBI" id="CHEBI:29105"/>
        <label>1</label>
        <note>catalytic</note>
    </ligand>
</feature>
<keyword evidence="4" id="KW-1185">Reference proteome</keyword>
<feature type="binding site" evidence="2">
    <location>
        <position position="84"/>
    </location>
    <ligand>
        <name>Zn(2+)</name>
        <dbReference type="ChEBI" id="CHEBI:29105"/>
        <label>1</label>
        <note>catalytic</note>
    </ligand>
</feature>
<evidence type="ECO:0000256" key="1">
    <source>
        <dbReference type="PIRSR" id="PIRSR001359-1"/>
    </source>
</evidence>
<dbReference type="RefSeq" id="WP_131894605.1">
    <property type="nucleotide sequence ID" value="NZ_SMKZ01000014.1"/>
</dbReference>
<dbReference type="NCBIfam" id="TIGR00167">
    <property type="entry name" value="cbbA"/>
    <property type="match status" value="1"/>
</dbReference>
<evidence type="ECO:0000313" key="3">
    <source>
        <dbReference type="EMBL" id="TDE10366.1"/>
    </source>
</evidence>
<dbReference type="InParanoid" id="A0A4R5D9V5"/>
<accession>A0A4R5D9V5</accession>
<dbReference type="CDD" id="cd00947">
    <property type="entry name" value="TBP_aldolase_IIB"/>
    <property type="match status" value="1"/>
</dbReference>
<dbReference type="GO" id="GO:0008270">
    <property type="term" value="F:zinc ion binding"/>
    <property type="evidence" value="ECO:0007669"/>
    <property type="project" value="InterPro"/>
</dbReference>
<dbReference type="InterPro" id="IPR050246">
    <property type="entry name" value="Class_II_FBP_aldolase"/>
</dbReference>
<dbReference type="Proteomes" id="UP000294739">
    <property type="component" value="Unassembled WGS sequence"/>
</dbReference>
<protein>
    <submittedName>
        <fullName evidence="3">Class II fructose-bisphosphate aldolase</fullName>
    </submittedName>
</protein>